<evidence type="ECO:0000313" key="1">
    <source>
        <dbReference type="EMBL" id="MFF0542086.1"/>
    </source>
</evidence>
<evidence type="ECO:0000313" key="2">
    <source>
        <dbReference type="Proteomes" id="UP001601444"/>
    </source>
</evidence>
<dbReference type="RefSeq" id="WP_387699098.1">
    <property type="nucleotide sequence ID" value="NZ_JBIAMX010000002.1"/>
</dbReference>
<dbReference type="Proteomes" id="UP001601444">
    <property type="component" value="Unassembled WGS sequence"/>
</dbReference>
<organism evidence="1 2">
    <name type="scientific">Nocardia thailandica</name>
    <dbReference type="NCBI Taxonomy" id="257275"/>
    <lineage>
        <taxon>Bacteria</taxon>
        <taxon>Bacillati</taxon>
        <taxon>Actinomycetota</taxon>
        <taxon>Actinomycetes</taxon>
        <taxon>Mycobacteriales</taxon>
        <taxon>Nocardiaceae</taxon>
        <taxon>Nocardia</taxon>
    </lineage>
</organism>
<reference evidence="1 2" key="1">
    <citation type="submission" date="2024-10" db="EMBL/GenBank/DDBJ databases">
        <title>The Natural Products Discovery Center: Release of the First 8490 Sequenced Strains for Exploring Actinobacteria Biosynthetic Diversity.</title>
        <authorList>
            <person name="Kalkreuter E."/>
            <person name="Kautsar S.A."/>
            <person name="Yang D."/>
            <person name="Bader C.D."/>
            <person name="Teijaro C.N."/>
            <person name="Fluegel L."/>
            <person name="Davis C.M."/>
            <person name="Simpson J.R."/>
            <person name="Lauterbach L."/>
            <person name="Steele A.D."/>
            <person name="Gui C."/>
            <person name="Meng S."/>
            <person name="Li G."/>
            <person name="Viehrig K."/>
            <person name="Ye F."/>
            <person name="Su P."/>
            <person name="Kiefer A.F."/>
            <person name="Nichols A."/>
            <person name="Cepeda A.J."/>
            <person name="Yan W."/>
            <person name="Fan B."/>
            <person name="Jiang Y."/>
            <person name="Adhikari A."/>
            <person name="Zheng C.-J."/>
            <person name="Schuster L."/>
            <person name="Cowan T.M."/>
            <person name="Smanski M.J."/>
            <person name="Chevrette M.G."/>
            <person name="De Carvalho L.P.S."/>
            <person name="Shen B."/>
        </authorList>
    </citation>
    <scope>NUCLEOTIDE SEQUENCE [LARGE SCALE GENOMIC DNA]</scope>
    <source>
        <strain evidence="1 2">NPDC004045</strain>
    </source>
</reference>
<keyword evidence="2" id="KW-1185">Reference proteome</keyword>
<dbReference type="EMBL" id="JBIAMX010000002">
    <property type="protein sequence ID" value="MFF0542086.1"/>
    <property type="molecule type" value="Genomic_DNA"/>
</dbReference>
<comment type="caution">
    <text evidence="1">The sequence shown here is derived from an EMBL/GenBank/DDBJ whole genome shotgun (WGS) entry which is preliminary data.</text>
</comment>
<name>A0ABW6PI59_9NOCA</name>
<protein>
    <submittedName>
        <fullName evidence="1">Uncharacterized protein</fullName>
    </submittedName>
</protein>
<accession>A0ABW6PI59</accession>
<sequence length="158" mass="16634">MTDFVVGPGGTLPDVARSMDAHALLLGKLPLLVLAASFRATQIDRGDHLVAADVLDAGVLTRGGRRLRRLDFAEPITPGWHTVLTLRPDALVVTDPDGELVYEGTLGPPDVWVAPVRAAAAAGRGLPVVICTAAGPDDVLEVMASGRATWVRTDLDVR</sequence>
<proteinExistence type="predicted"/>
<gene>
    <name evidence="1" type="ORF">ACFYTF_04550</name>
</gene>